<proteinExistence type="predicted"/>
<keyword evidence="2" id="KW-1185">Reference proteome</keyword>
<evidence type="ECO:0000313" key="1">
    <source>
        <dbReference type="EMBL" id="MCS5734955.1"/>
    </source>
</evidence>
<dbReference type="EMBL" id="JANLCJ010000005">
    <property type="protein sequence ID" value="MCS5734955.1"/>
    <property type="molecule type" value="Genomic_DNA"/>
</dbReference>
<protein>
    <submittedName>
        <fullName evidence="1">Uncharacterized protein</fullName>
    </submittedName>
</protein>
<dbReference type="RefSeq" id="WP_259539866.1">
    <property type="nucleotide sequence ID" value="NZ_JANLCJ010000005.1"/>
</dbReference>
<dbReference type="Proteomes" id="UP001165586">
    <property type="component" value="Unassembled WGS sequence"/>
</dbReference>
<name>A0ABT2H4U2_9MICO</name>
<accession>A0ABT2H4U2</accession>
<sequence length="186" mass="19325">MIGWRRRAKAARESTVSPERLYELVSQTLMENFGPLGSFAITRRSAADTDDIFHTALARSVAHDIVTNLAEHGITVRSTVGHASTTPLAPVESVPVSRQLARAVSAAVAPAAPVERSVTRPVRLPVAVPVPAYPSIAAGVAIGAAPVIDGPDPRDDDALRALVAHHAEVTEAVAQRQAAGGAGIAI</sequence>
<comment type="caution">
    <text evidence="1">The sequence shown here is derived from an EMBL/GenBank/DDBJ whole genome shotgun (WGS) entry which is preliminary data.</text>
</comment>
<reference evidence="1" key="1">
    <citation type="submission" date="2022-08" db="EMBL/GenBank/DDBJ databases">
        <authorList>
            <person name="Deng Y."/>
            <person name="Han X.-F."/>
            <person name="Zhang Y.-Q."/>
        </authorList>
    </citation>
    <scope>NUCLEOTIDE SEQUENCE</scope>
    <source>
        <strain evidence="1">CPCC 203386</strain>
    </source>
</reference>
<evidence type="ECO:0000313" key="2">
    <source>
        <dbReference type="Proteomes" id="UP001165586"/>
    </source>
</evidence>
<organism evidence="1 2">
    <name type="scientific">Herbiconiux daphne</name>
    <dbReference type="NCBI Taxonomy" id="2970914"/>
    <lineage>
        <taxon>Bacteria</taxon>
        <taxon>Bacillati</taxon>
        <taxon>Actinomycetota</taxon>
        <taxon>Actinomycetes</taxon>
        <taxon>Micrococcales</taxon>
        <taxon>Microbacteriaceae</taxon>
        <taxon>Herbiconiux</taxon>
    </lineage>
</organism>
<gene>
    <name evidence="1" type="ORF">N1032_14515</name>
</gene>